<proteinExistence type="predicted"/>
<protein>
    <submittedName>
        <fullName evidence="2">Uncharacterized protein</fullName>
    </submittedName>
</protein>
<dbReference type="Proteomes" id="UP000053599">
    <property type="component" value="Unassembled WGS sequence"/>
</dbReference>
<name>A0A0D1VN24_9EURO</name>
<evidence type="ECO:0000256" key="1">
    <source>
        <dbReference type="SAM" id="MobiDB-lite"/>
    </source>
</evidence>
<sequence length="122" mass="13106">MKMTGQTGVSFEDLLARGPSLDPPRTFRRKRYKRGTEEGGVSLWFEGYACATGVMPASLVKWTACSASEADPATKSAETDCRPIGPQPWNSGIKIMIARGTVDADEMADEQGFGQSGVDEGK</sequence>
<dbReference type="AlphaFoldDB" id="A0A0D1VN24"/>
<evidence type="ECO:0000313" key="2">
    <source>
        <dbReference type="EMBL" id="KIV77415.1"/>
    </source>
</evidence>
<reference evidence="2 3" key="1">
    <citation type="submission" date="2015-01" db="EMBL/GenBank/DDBJ databases">
        <title>The Genome Sequence of Exophiala sideris CBS121828.</title>
        <authorList>
            <consortium name="The Broad Institute Genomics Platform"/>
            <person name="Cuomo C."/>
            <person name="de Hoog S."/>
            <person name="Gorbushina A."/>
            <person name="Stielow B."/>
            <person name="Teixiera M."/>
            <person name="Abouelleil A."/>
            <person name="Chapman S.B."/>
            <person name="Priest M."/>
            <person name="Young S.K."/>
            <person name="Wortman J."/>
            <person name="Nusbaum C."/>
            <person name="Birren B."/>
        </authorList>
    </citation>
    <scope>NUCLEOTIDE SEQUENCE [LARGE SCALE GENOMIC DNA]</scope>
    <source>
        <strain evidence="2 3">CBS 121828</strain>
    </source>
</reference>
<accession>A0A0D1VN24</accession>
<organism evidence="2 3">
    <name type="scientific">Exophiala sideris</name>
    <dbReference type="NCBI Taxonomy" id="1016849"/>
    <lineage>
        <taxon>Eukaryota</taxon>
        <taxon>Fungi</taxon>
        <taxon>Dikarya</taxon>
        <taxon>Ascomycota</taxon>
        <taxon>Pezizomycotina</taxon>
        <taxon>Eurotiomycetes</taxon>
        <taxon>Chaetothyriomycetidae</taxon>
        <taxon>Chaetothyriales</taxon>
        <taxon>Herpotrichiellaceae</taxon>
        <taxon>Exophiala</taxon>
    </lineage>
</organism>
<evidence type="ECO:0000313" key="3">
    <source>
        <dbReference type="Proteomes" id="UP000053599"/>
    </source>
</evidence>
<dbReference type="HOGENOM" id="CLU_2026762_0_0_1"/>
<feature type="region of interest" description="Disordered" evidence="1">
    <location>
        <begin position="1"/>
        <end position="33"/>
    </location>
</feature>
<gene>
    <name evidence="2" type="ORF">PV11_09212</name>
</gene>
<dbReference type="EMBL" id="KN846954">
    <property type="protein sequence ID" value="KIV77415.1"/>
    <property type="molecule type" value="Genomic_DNA"/>
</dbReference>